<organism evidence="5 6">
    <name type="scientific">Streptomyces omiyaensis</name>
    <dbReference type="NCBI Taxonomy" id="68247"/>
    <lineage>
        <taxon>Bacteria</taxon>
        <taxon>Bacillati</taxon>
        <taxon>Actinomycetota</taxon>
        <taxon>Actinomycetes</taxon>
        <taxon>Kitasatosporales</taxon>
        <taxon>Streptomycetaceae</taxon>
        <taxon>Streptomyces</taxon>
    </lineage>
</organism>
<feature type="compositionally biased region" description="Gly residues" evidence="3">
    <location>
        <begin position="173"/>
        <end position="193"/>
    </location>
</feature>
<evidence type="ECO:0000256" key="3">
    <source>
        <dbReference type="SAM" id="MobiDB-lite"/>
    </source>
</evidence>
<feature type="compositionally biased region" description="Low complexity" evidence="3">
    <location>
        <begin position="145"/>
        <end position="154"/>
    </location>
</feature>
<sequence>MMGHAGMAATVVRHLRAAGAPTAADPLPRPPLRAVREDERAPVDPAEFRRVLGHFASGVTIVTAAGAEGPAGFACQSFASLSLDPPLVAFMVARTSTTWPRIAAAGTFCVNVLGAAQGELCRGFAVSGADKFAGVEWSPAPVTGAARRAGAPPGNDSAITPGPTRGAHQNVVGRGGGRGAAGVRGAHMWGGGGRPPPPAPPAPRRPGAPAWIDCAITAVHTGGDHLIVVGRVEALGAAEEGEPLLFHRGRFGRFSGA</sequence>
<evidence type="ECO:0000313" key="5">
    <source>
        <dbReference type="EMBL" id="MFG3188326.1"/>
    </source>
</evidence>
<reference evidence="5 6" key="1">
    <citation type="submission" date="2024-10" db="EMBL/GenBank/DDBJ databases">
        <title>The Natural Products Discovery Center: Release of the First 8490 Sequenced Strains for Exploring Actinobacteria Biosynthetic Diversity.</title>
        <authorList>
            <person name="Kalkreuter E."/>
            <person name="Kautsar S.A."/>
            <person name="Yang D."/>
            <person name="Bader C.D."/>
            <person name="Teijaro C.N."/>
            <person name="Fluegel L."/>
            <person name="Davis C.M."/>
            <person name="Simpson J.R."/>
            <person name="Lauterbach L."/>
            <person name="Steele A.D."/>
            <person name="Gui C."/>
            <person name="Meng S."/>
            <person name="Li G."/>
            <person name="Viehrig K."/>
            <person name="Ye F."/>
            <person name="Su P."/>
            <person name="Kiefer A.F."/>
            <person name="Nichols A."/>
            <person name="Cepeda A.J."/>
            <person name="Yan W."/>
            <person name="Fan B."/>
            <person name="Jiang Y."/>
            <person name="Adhikari A."/>
            <person name="Zheng C.-J."/>
            <person name="Schuster L."/>
            <person name="Cowan T.M."/>
            <person name="Smanski M.J."/>
            <person name="Chevrette M.G."/>
            <person name="De Carvalho L.P.S."/>
            <person name="Shen B."/>
        </authorList>
    </citation>
    <scope>NUCLEOTIDE SEQUENCE [LARGE SCALE GENOMIC DNA]</scope>
    <source>
        <strain evidence="5 6">NPDC048229</strain>
    </source>
</reference>
<dbReference type="SMART" id="SM00903">
    <property type="entry name" value="Flavin_Reduct"/>
    <property type="match status" value="1"/>
</dbReference>
<dbReference type="Gene3D" id="2.30.110.10">
    <property type="entry name" value="Electron Transport, Fmn-binding Protein, Chain A"/>
    <property type="match status" value="2"/>
</dbReference>
<dbReference type="EC" id="1.-.-.-" evidence="5"/>
<proteinExistence type="inferred from homology"/>
<feature type="region of interest" description="Disordered" evidence="3">
    <location>
        <begin position="20"/>
        <end position="40"/>
    </location>
</feature>
<dbReference type="EMBL" id="JBICZW010000003">
    <property type="protein sequence ID" value="MFG3188326.1"/>
    <property type="molecule type" value="Genomic_DNA"/>
</dbReference>
<feature type="domain" description="Flavin reductase like" evidence="4">
    <location>
        <begin position="52"/>
        <end position="253"/>
    </location>
</feature>
<evidence type="ECO:0000256" key="1">
    <source>
        <dbReference type="ARBA" id="ARBA00008898"/>
    </source>
</evidence>
<dbReference type="InterPro" id="IPR002563">
    <property type="entry name" value="Flavin_Rdtase-like_dom"/>
</dbReference>
<gene>
    <name evidence="5" type="ORF">ACGFYS_05245</name>
</gene>
<keyword evidence="6" id="KW-1185">Reference proteome</keyword>
<feature type="compositionally biased region" description="Pro residues" evidence="3">
    <location>
        <begin position="194"/>
        <end position="206"/>
    </location>
</feature>
<dbReference type="InterPro" id="IPR050268">
    <property type="entry name" value="NADH-dep_flavin_reductase"/>
</dbReference>
<dbReference type="Proteomes" id="UP001604282">
    <property type="component" value="Unassembled WGS sequence"/>
</dbReference>
<dbReference type="Pfam" id="PF01613">
    <property type="entry name" value="Flavin_Reduct"/>
    <property type="match status" value="2"/>
</dbReference>
<name>A0ABW7BQ87_9ACTN</name>
<accession>A0ABW7BQ87</accession>
<comment type="caution">
    <text evidence="5">The sequence shown here is derived from an EMBL/GenBank/DDBJ whole genome shotgun (WGS) entry which is preliminary data.</text>
</comment>
<dbReference type="RefSeq" id="WP_392879773.1">
    <property type="nucleotide sequence ID" value="NZ_JBICZW010000003.1"/>
</dbReference>
<dbReference type="PANTHER" id="PTHR30466:SF11">
    <property type="entry name" value="FLAVIN-DEPENDENT MONOOXYGENASE, REDUCTASE SUBUNIT HSAB"/>
    <property type="match status" value="1"/>
</dbReference>
<evidence type="ECO:0000259" key="4">
    <source>
        <dbReference type="SMART" id="SM00903"/>
    </source>
</evidence>
<protein>
    <submittedName>
        <fullName evidence="5">Flavin reductase family protein</fullName>
        <ecNumber evidence="5">1.-.-.-</ecNumber>
    </submittedName>
</protein>
<keyword evidence="2 5" id="KW-0560">Oxidoreductase</keyword>
<dbReference type="InterPro" id="IPR012349">
    <property type="entry name" value="Split_barrel_FMN-bd"/>
</dbReference>
<feature type="region of interest" description="Disordered" evidence="3">
    <location>
        <begin position="145"/>
        <end position="206"/>
    </location>
</feature>
<evidence type="ECO:0000313" key="6">
    <source>
        <dbReference type="Proteomes" id="UP001604282"/>
    </source>
</evidence>
<comment type="similarity">
    <text evidence="1">Belongs to the non-flavoprotein flavin reductase family.</text>
</comment>
<evidence type="ECO:0000256" key="2">
    <source>
        <dbReference type="ARBA" id="ARBA00023002"/>
    </source>
</evidence>
<dbReference type="GO" id="GO:0016491">
    <property type="term" value="F:oxidoreductase activity"/>
    <property type="evidence" value="ECO:0007669"/>
    <property type="project" value="UniProtKB-KW"/>
</dbReference>
<dbReference type="SUPFAM" id="SSF50475">
    <property type="entry name" value="FMN-binding split barrel"/>
    <property type="match status" value="2"/>
</dbReference>
<dbReference type="PANTHER" id="PTHR30466">
    <property type="entry name" value="FLAVIN REDUCTASE"/>
    <property type="match status" value="1"/>
</dbReference>